<gene>
    <name evidence="1" type="ORF">SPBR_03248</name>
</gene>
<comment type="caution">
    <text evidence="1">The sequence shown here is derived from an EMBL/GenBank/DDBJ whole genome shotgun (WGS) entry which is preliminary data.</text>
</comment>
<sequence>MPQTTITARTVRAVFDLHAFIPYRRVELMFLVDFTHPLVDPPDTSVLSYGAVGRTAAVSGGFAVARFGEVALAVPFQNTVRVCVRTSVCVRACVTVAVKVTVLVDDSSVVPLAALNTVFVVVAVSQLVAVTILRHDEGTGVGDGDMQMGQAGHKGHDRALSAPSVGLGASGTPVVPCPG</sequence>
<proteinExistence type="predicted"/>
<accession>A0A0C2J0E6</accession>
<name>A0A0C2J0E6_9PEZI</name>
<dbReference type="GeneID" id="63676472"/>
<reference evidence="1 2" key="1">
    <citation type="journal article" date="2014" name="BMC Genomics">
        <title>Comparative genomics of the major fungal agents of human and animal Sporotrichosis: Sporothrix schenckii and Sporothrix brasiliensis.</title>
        <authorList>
            <person name="Teixeira M.M."/>
            <person name="de Almeida L.G."/>
            <person name="Kubitschek-Barreira P."/>
            <person name="Alves F.L."/>
            <person name="Kioshima E.S."/>
            <person name="Abadio A.K."/>
            <person name="Fernandes L."/>
            <person name="Derengowski L.S."/>
            <person name="Ferreira K.S."/>
            <person name="Souza R.C."/>
            <person name="Ruiz J.C."/>
            <person name="de Andrade N.C."/>
            <person name="Paes H.C."/>
            <person name="Nicola A.M."/>
            <person name="Albuquerque P."/>
            <person name="Gerber A.L."/>
            <person name="Martins V.P."/>
            <person name="Peconick L.D."/>
            <person name="Neto A.V."/>
            <person name="Chaucanez C.B."/>
            <person name="Silva P.A."/>
            <person name="Cunha O.L."/>
            <person name="de Oliveira F.F."/>
            <person name="dos Santos T.C."/>
            <person name="Barros A.L."/>
            <person name="Soares M.A."/>
            <person name="de Oliveira L.M."/>
            <person name="Marini M.M."/>
            <person name="Villalobos-Duno H."/>
            <person name="Cunha M.M."/>
            <person name="de Hoog S."/>
            <person name="da Silveira J.F."/>
            <person name="Henrissat B."/>
            <person name="Nino-Vega G.A."/>
            <person name="Cisalpino P.S."/>
            <person name="Mora-Montes H.M."/>
            <person name="Almeida S.R."/>
            <person name="Stajich J.E."/>
            <person name="Lopes-Bezerra L.M."/>
            <person name="Vasconcelos A.T."/>
            <person name="Felipe M.S."/>
        </authorList>
    </citation>
    <scope>NUCLEOTIDE SEQUENCE [LARGE SCALE GENOMIC DNA]</scope>
    <source>
        <strain evidence="1 2">5110</strain>
    </source>
</reference>
<evidence type="ECO:0000313" key="1">
    <source>
        <dbReference type="EMBL" id="KIH92470.1"/>
    </source>
</evidence>
<dbReference type="VEuPathDB" id="FungiDB:SPBR_03248"/>
<dbReference type="HOGENOM" id="CLU_1504391_0_0_1"/>
<organism evidence="1 2">
    <name type="scientific">Sporothrix brasiliensis 5110</name>
    <dbReference type="NCBI Taxonomy" id="1398154"/>
    <lineage>
        <taxon>Eukaryota</taxon>
        <taxon>Fungi</taxon>
        <taxon>Dikarya</taxon>
        <taxon>Ascomycota</taxon>
        <taxon>Pezizomycotina</taxon>
        <taxon>Sordariomycetes</taxon>
        <taxon>Sordariomycetidae</taxon>
        <taxon>Ophiostomatales</taxon>
        <taxon>Ophiostomataceae</taxon>
        <taxon>Sporothrix</taxon>
    </lineage>
</organism>
<dbReference type="EMBL" id="AWTV01000006">
    <property type="protein sequence ID" value="KIH92470.1"/>
    <property type="molecule type" value="Genomic_DNA"/>
</dbReference>
<dbReference type="AlphaFoldDB" id="A0A0C2J0E6"/>
<evidence type="ECO:0000313" key="2">
    <source>
        <dbReference type="Proteomes" id="UP000031575"/>
    </source>
</evidence>
<dbReference type="RefSeq" id="XP_040620480.1">
    <property type="nucleotide sequence ID" value="XM_040761551.1"/>
</dbReference>
<protein>
    <submittedName>
        <fullName evidence="1">Uncharacterized protein</fullName>
    </submittedName>
</protein>
<dbReference type="Proteomes" id="UP000031575">
    <property type="component" value="Unassembled WGS sequence"/>
</dbReference>
<keyword evidence="2" id="KW-1185">Reference proteome</keyword>